<evidence type="ECO:0000256" key="2">
    <source>
        <dbReference type="HAMAP-Rule" id="MF_01504"/>
    </source>
</evidence>
<dbReference type="Proteomes" id="UP001148125">
    <property type="component" value="Unassembled WGS sequence"/>
</dbReference>
<dbReference type="InterPro" id="IPR012611">
    <property type="entry name" value="SASP_SspK"/>
</dbReference>
<evidence type="ECO:0000256" key="1">
    <source>
        <dbReference type="ARBA" id="ARBA00022969"/>
    </source>
</evidence>
<evidence type="ECO:0000256" key="4">
    <source>
        <dbReference type="SAM" id="MobiDB-lite"/>
    </source>
</evidence>
<comment type="caution">
    <text evidence="5">The sequence shown here is derived from an EMBL/GenBank/DDBJ whole genome shotgun (WGS) entry which is preliminary data.</text>
</comment>
<evidence type="ECO:0000256" key="3">
    <source>
        <dbReference type="NCBIfam" id="TIGR03091"/>
    </source>
</evidence>
<keyword evidence="1 2" id="KW-0749">Sporulation</keyword>
<reference evidence="5" key="1">
    <citation type="submission" date="2024-05" db="EMBL/GenBank/DDBJ databases">
        <title>Alkalihalobacillus sp. strain MEB203 novel alkaliphilic bacterium from Lonar Lake, India.</title>
        <authorList>
            <person name="Joshi A."/>
            <person name="Thite S."/>
            <person name="Mengade P."/>
        </authorList>
    </citation>
    <scope>NUCLEOTIDE SEQUENCE</scope>
    <source>
        <strain evidence="5">MEB 203</strain>
    </source>
</reference>
<comment type="subcellular location">
    <subcellularLocation>
        <location evidence="2">Spore core</location>
    </subcellularLocation>
</comment>
<protein>
    <recommendedName>
        <fullName evidence="2 3">Small, acid-soluble spore protein K</fullName>
        <shortName evidence="2">SASP K</shortName>
    </recommendedName>
</protein>
<keyword evidence="6" id="KW-1185">Reference proteome</keyword>
<evidence type="ECO:0000313" key="5">
    <source>
        <dbReference type="EMBL" id="MDE5414855.1"/>
    </source>
</evidence>
<feature type="region of interest" description="Disordered" evidence="4">
    <location>
        <begin position="1"/>
        <end position="48"/>
    </location>
</feature>
<comment type="induction">
    <text evidence="2">Expressed only in the forespore compartment of sporulating cells.</text>
</comment>
<dbReference type="EMBL" id="JAOTPO010000011">
    <property type="protein sequence ID" value="MDE5414855.1"/>
    <property type="molecule type" value="Genomic_DNA"/>
</dbReference>
<dbReference type="NCBIfam" id="TIGR03091">
    <property type="entry name" value="SASP_sspK"/>
    <property type="match status" value="1"/>
</dbReference>
<proteinExistence type="evidence at transcript level"/>
<feature type="compositionally biased region" description="Basic and acidic residues" evidence="4">
    <location>
        <begin position="18"/>
        <end position="38"/>
    </location>
</feature>
<dbReference type="HAMAP" id="MF_01504">
    <property type="entry name" value="SspK"/>
    <property type="match status" value="1"/>
</dbReference>
<sequence length="48" mass="5669">MRNKEKGFPNRKSFSGEPRAKEEYSSKRADGSIRDHPQQRMMQSNQSR</sequence>
<evidence type="ECO:0000313" key="6">
    <source>
        <dbReference type="Proteomes" id="UP001148125"/>
    </source>
</evidence>
<dbReference type="RefSeq" id="WP_275119460.1">
    <property type="nucleotide sequence ID" value="NZ_JAOTPO010000011.1"/>
</dbReference>
<gene>
    <name evidence="2 5" type="primary">sspK</name>
    <name evidence="5" type="ORF">N7Z68_15960</name>
</gene>
<accession>A0ABT5VHX3</accession>
<organism evidence="5 6">
    <name type="scientific">Alkalihalobacterium chitinilyticum</name>
    <dbReference type="NCBI Taxonomy" id="2980103"/>
    <lineage>
        <taxon>Bacteria</taxon>
        <taxon>Bacillati</taxon>
        <taxon>Bacillota</taxon>
        <taxon>Bacilli</taxon>
        <taxon>Bacillales</taxon>
        <taxon>Bacillaceae</taxon>
        <taxon>Alkalihalobacterium</taxon>
    </lineage>
</organism>
<dbReference type="Pfam" id="PF08176">
    <property type="entry name" value="SspK"/>
    <property type="match status" value="1"/>
</dbReference>
<name>A0ABT5VHX3_9BACI</name>
<comment type="similarity">
    <text evidence="2">Belongs to the SspK family.</text>
</comment>